<dbReference type="CDD" id="cd00338">
    <property type="entry name" value="Ser_Recombinase"/>
    <property type="match status" value="1"/>
</dbReference>
<dbReference type="SUPFAM" id="SSF53041">
    <property type="entry name" value="Resolvase-like"/>
    <property type="match status" value="1"/>
</dbReference>
<organism evidence="4 5">
    <name type="scientific">Streptomyces phage PapayaSalad</name>
    <dbReference type="NCBI Taxonomy" id="1920310"/>
    <lineage>
        <taxon>Viruses</taxon>
        <taxon>Duplodnaviria</taxon>
        <taxon>Heunggongvirae</taxon>
        <taxon>Uroviricota</taxon>
        <taxon>Caudoviricetes</taxon>
        <taxon>Austintatiousvirus</taxon>
        <taxon>Austintatiousvirus papayasalad</taxon>
    </lineage>
</organism>
<keyword evidence="5" id="KW-1185">Reference proteome</keyword>
<reference evidence="4 5" key="1">
    <citation type="submission" date="2016-11" db="EMBL/GenBank/DDBJ databases">
        <authorList>
            <person name="Sivoravong A.B."/>
            <person name="Van De Walle M.R."/>
            <person name="Watson A.I."/>
            <person name="Nayek S."/>
            <person name="Bhuiyan S."/>
            <person name="Bonilla J.A."/>
            <person name="Hughes L.E."/>
            <person name="Garlena R.A."/>
            <person name="Russell D.A."/>
            <person name="Pope W.H."/>
            <person name="Jacobs-Sera D."/>
            <person name="Hendrix R.W."/>
            <person name="Hatfull G.F."/>
        </authorList>
    </citation>
    <scope>NUCLEOTIDE SEQUENCE [LARGE SCALE GENOMIC DNA]</scope>
</reference>
<dbReference type="PANTHER" id="PTHR30461">
    <property type="entry name" value="DNA-INVERTASE FROM LAMBDOID PROPHAGE"/>
    <property type="match status" value="1"/>
</dbReference>
<dbReference type="Gene3D" id="3.40.50.1390">
    <property type="entry name" value="Resolvase, N-terminal catalytic domain"/>
    <property type="match status" value="1"/>
</dbReference>
<keyword evidence="1" id="KW-0238">DNA-binding</keyword>
<dbReference type="InterPro" id="IPR050639">
    <property type="entry name" value="SSR_resolvase"/>
</dbReference>
<dbReference type="InterPro" id="IPR011109">
    <property type="entry name" value="DNA_bind_recombinase_dom"/>
</dbReference>
<dbReference type="InterPro" id="IPR006119">
    <property type="entry name" value="Resolv_N"/>
</dbReference>
<evidence type="ECO:0000256" key="1">
    <source>
        <dbReference type="ARBA" id="ARBA00023125"/>
    </source>
</evidence>
<evidence type="ECO:0000259" key="3">
    <source>
        <dbReference type="SMART" id="SM00857"/>
    </source>
</evidence>
<evidence type="ECO:0000313" key="4">
    <source>
        <dbReference type="EMBL" id="APD18613.1"/>
    </source>
</evidence>
<feature type="domain" description="Resolvase/invertase-type recombinase catalytic" evidence="3">
    <location>
        <begin position="21"/>
        <end position="167"/>
    </location>
</feature>
<dbReference type="InterPro" id="IPR036162">
    <property type="entry name" value="Resolvase-like_N_sf"/>
</dbReference>
<dbReference type="EMBL" id="KY092481">
    <property type="protein sequence ID" value="APD18613.1"/>
    <property type="molecule type" value="Genomic_DNA"/>
</dbReference>
<evidence type="ECO:0000313" key="5">
    <source>
        <dbReference type="Proteomes" id="UP000221186"/>
    </source>
</evidence>
<dbReference type="GO" id="GO:0003677">
    <property type="term" value="F:DNA binding"/>
    <property type="evidence" value="ECO:0007669"/>
    <property type="project" value="UniProtKB-KW"/>
</dbReference>
<accession>A0A1J0MC93</accession>
<dbReference type="Proteomes" id="UP000221186">
    <property type="component" value="Segment"/>
</dbReference>
<sequence>MTSLYVPPSFTGGPPPDDLPWLGYIRVSTWKEEKISPELQESAIRQWAARTGRRLLDEMIVDLDATGRNFNRKIQQAIEAVENRKARGIAVWRFSRFGRNRTGNAVALARLERAGGDLESATEPLDAKTAVGELQREMIFAFGNFESNRAGEQWRETHEHRRNLKLPATGGHRFGYIWHPRRVPDATAPGGWRLQEEFYEVHPEYASIAEEMYDRKLNLGGFSGIAHWLNDELGVPNLRGNRWKTRGVRRYLDSGFAAGLLRTHDPKCGCGYGTTHFEQCKEGRVLYLPGAQPALITPQEWEAYLDHREDIKSRPPRTRKAVYTLSGISGHGHCRGTAVFRNDRVRSGENKGAPIRGHHLVCSANKNQGKSACEPGLYVLRTEAEEAVLQWLADKVAEDVDALVPEPRKERVPEVDPRARAIHERARIEAEVAKLDAAIGRLVVDNAKDPDKFPEGAFEAARNQLVKEKGEALDDLKKIAAVEAMPTQEKFRPLMVGLIEEWETFSAEERNAMLRQVIWRAVMTTTPAPEKIGRKSLVATFEVHPKWEPDPWKCKRCGKHIPGPGPLVCPDGKCQRA</sequence>
<gene>
    <name evidence="4" type="ORF">SEA_PAPAYASALAD_30</name>
</gene>
<dbReference type="InterPro" id="IPR038109">
    <property type="entry name" value="DNA_bind_recomb_sf"/>
</dbReference>
<name>A0A1J0MC93_9CAUD</name>
<dbReference type="Gene3D" id="3.90.1750.20">
    <property type="entry name" value="Putative Large Serine Recombinase, Chain B, Domain 2"/>
    <property type="match status" value="1"/>
</dbReference>
<proteinExistence type="predicted"/>
<dbReference type="Pfam" id="PF07508">
    <property type="entry name" value="Recombinase"/>
    <property type="match status" value="1"/>
</dbReference>
<evidence type="ECO:0000256" key="2">
    <source>
        <dbReference type="ARBA" id="ARBA00023172"/>
    </source>
</evidence>
<dbReference type="GO" id="GO:0000150">
    <property type="term" value="F:DNA strand exchange activity"/>
    <property type="evidence" value="ECO:0007669"/>
    <property type="project" value="InterPro"/>
</dbReference>
<protein>
    <submittedName>
        <fullName evidence="4">Serine integrase</fullName>
    </submittedName>
</protein>
<keyword evidence="2" id="KW-0233">DNA recombination</keyword>
<dbReference type="Pfam" id="PF00239">
    <property type="entry name" value="Resolvase"/>
    <property type="match status" value="1"/>
</dbReference>
<dbReference type="PANTHER" id="PTHR30461:SF2">
    <property type="entry name" value="SERINE RECOMBINASE PINE-RELATED"/>
    <property type="match status" value="1"/>
</dbReference>
<dbReference type="SMART" id="SM00857">
    <property type="entry name" value="Resolvase"/>
    <property type="match status" value="1"/>
</dbReference>